<name>A0A069PNY7_9BURK</name>
<dbReference type="Proteomes" id="UP000027466">
    <property type="component" value="Unassembled WGS sequence"/>
</dbReference>
<dbReference type="InterPro" id="IPR009057">
    <property type="entry name" value="Homeodomain-like_sf"/>
</dbReference>
<dbReference type="InterPro" id="IPR011075">
    <property type="entry name" value="TetR_C"/>
</dbReference>
<evidence type="ECO:0000313" key="7">
    <source>
        <dbReference type="Proteomes" id="UP000027466"/>
    </source>
</evidence>
<proteinExistence type="predicted"/>
<dbReference type="AlphaFoldDB" id="A0A069PNY7"/>
<evidence type="ECO:0000313" key="6">
    <source>
        <dbReference type="EMBL" id="KDR42345.1"/>
    </source>
</evidence>
<evidence type="ECO:0000256" key="1">
    <source>
        <dbReference type="ARBA" id="ARBA00023015"/>
    </source>
</evidence>
<feature type="domain" description="HTH tetR-type" evidence="5">
    <location>
        <begin position="7"/>
        <end position="67"/>
    </location>
</feature>
<accession>A0A069PNY7</accession>
<dbReference type="InterPro" id="IPR001647">
    <property type="entry name" value="HTH_TetR"/>
</dbReference>
<keyword evidence="2 4" id="KW-0238">DNA-binding</keyword>
<evidence type="ECO:0000259" key="5">
    <source>
        <dbReference type="PROSITE" id="PS50977"/>
    </source>
</evidence>
<sequence>MPRPANPEVRTRLLTAGGRVVYEMGFNASGVQDIVAAADVPKGSFYSYFGSKETFAAEVLEAYWESIEHRHGSVMYDARIKPLARIEKFFGLLAEDHAASEFRLGCLIGNLSLELSNASAEVRSALKRILGRWEGSIAACLEEAKMRGELPSDRNPKQVAAIIVESWEGAILRCKVERSGSACHRFQRVTLKQLLS</sequence>
<dbReference type="SUPFAM" id="SSF48498">
    <property type="entry name" value="Tetracyclin repressor-like, C-terminal domain"/>
    <property type="match status" value="1"/>
</dbReference>
<comment type="caution">
    <text evidence="6">The sequence shown here is derived from an EMBL/GenBank/DDBJ whole genome shotgun (WGS) entry which is preliminary data.</text>
</comment>
<keyword evidence="7" id="KW-1185">Reference proteome</keyword>
<feature type="DNA-binding region" description="H-T-H motif" evidence="4">
    <location>
        <begin position="30"/>
        <end position="49"/>
    </location>
</feature>
<organism evidence="6 7">
    <name type="scientific">Caballeronia glathei</name>
    <dbReference type="NCBI Taxonomy" id="60547"/>
    <lineage>
        <taxon>Bacteria</taxon>
        <taxon>Pseudomonadati</taxon>
        <taxon>Pseudomonadota</taxon>
        <taxon>Betaproteobacteria</taxon>
        <taxon>Burkholderiales</taxon>
        <taxon>Burkholderiaceae</taxon>
        <taxon>Caballeronia</taxon>
    </lineage>
</organism>
<dbReference type="InterPro" id="IPR036271">
    <property type="entry name" value="Tet_transcr_reg_TetR-rel_C_sf"/>
</dbReference>
<dbReference type="Pfam" id="PF16925">
    <property type="entry name" value="TetR_C_13"/>
    <property type="match status" value="1"/>
</dbReference>
<dbReference type="PROSITE" id="PS50977">
    <property type="entry name" value="HTH_TETR_2"/>
    <property type="match status" value="1"/>
</dbReference>
<dbReference type="Pfam" id="PF00440">
    <property type="entry name" value="TetR_N"/>
    <property type="match status" value="1"/>
</dbReference>
<dbReference type="PANTHER" id="PTHR47506">
    <property type="entry name" value="TRANSCRIPTIONAL REGULATORY PROTEIN"/>
    <property type="match status" value="1"/>
</dbReference>
<dbReference type="EMBL" id="JFHC01000017">
    <property type="protein sequence ID" value="KDR42345.1"/>
    <property type="molecule type" value="Genomic_DNA"/>
</dbReference>
<evidence type="ECO:0000256" key="2">
    <source>
        <dbReference type="ARBA" id="ARBA00023125"/>
    </source>
</evidence>
<dbReference type="Gene3D" id="1.10.357.10">
    <property type="entry name" value="Tetracycline Repressor, domain 2"/>
    <property type="match status" value="1"/>
</dbReference>
<keyword evidence="3" id="KW-0804">Transcription</keyword>
<dbReference type="STRING" id="60547.GCA_000751215_06529"/>
<dbReference type="SUPFAM" id="SSF46689">
    <property type="entry name" value="Homeodomain-like"/>
    <property type="match status" value="1"/>
</dbReference>
<protein>
    <submittedName>
        <fullName evidence="6">TetR family transcriptional regulator</fullName>
    </submittedName>
</protein>
<reference evidence="6 7" key="1">
    <citation type="submission" date="2014-03" db="EMBL/GenBank/DDBJ databases">
        <title>Draft Genome Sequences of Four Burkholderia Strains.</title>
        <authorList>
            <person name="Liu X.Y."/>
            <person name="Li C.X."/>
            <person name="Xu J.H."/>
        </authorList>
    </citation>
    <scope>NUCLEOTIDE SEQUENCE [LARGE SCALE GENOMIC DNA]</scope>
    <source>
        <strain evidence="6 7">DSM 50014</strain>
    </source>
</reference>
<dbReference type="GO" id="GO:0003677">
    <property type="term" value="F:DNA binding"/>
    <property type="evidence" value="ECO:0007669"/>
    <property type="project" value="UniProtKB-UniRule"/>
</dbReference>
<dbReference type="RefSeq" id="WP_035939783.1">
    <property type="nucleotide sequence ID" value="NZ_CADFFX010000023.1"/>
</dbReference>
<evidence type="ECO:0000256" key="3">
    <source>
        <dbReference type="ARBA" id="ARBA00023163"/>
    </source>
</evidence>
<dbReference type="PANTHER" id="PTHR47506:SF6">
    <property type="entry name" value="HTH-TYPE TRANSCRIPTIONAL REPRESSOR NEMR"/>
    <property type="match status" value="1"/>
</dbReference>
<gene>
    <name evidence="6" type="ORF">BG61_09615</name>
</gene>
<keyword evidence="1" id="KW-0805">Transcription regulation</keyword>
<evidence type="ECO:0000256" key="4">
    <source>
        <dbReference type="PROSITE-ProRule" id="PRU00335"/>
    </source>
</evidence>